<feature type="region of interest" description="Disordered" evidence="1">
    <location>
        <begin position="18"/>
        <end position="44"/>
    </location>
</feature>
<organism evidence="2 3">
    <name type="scientific">Daphnia pulex</name>
    <name type="common">Water flea</name>
    <dbReference type="NCBI Taxonomy" id="6669"/>
    <lineage>
        <taxon>Eukaryota</taxon>
        <taxon>Metazoa</taxon>
        <taxon>Ecdysozoa</taxon>
        <taxon>Arthropoda</taxon>
        <taxon>Crustacea</taxon>
        <taxon>Branchiopoda</taxon>
        <taxon>Diplostraca</taxon>
        <taxon>Cladocera</taxon>
        <taxon>Anomopoda</taxon>
        <taxon>Daphniidae</taxon>
        <taxon>Daphnia</taxon>
    </lineage>
</organism>
<gene>
    <name evidence="2" type="ORF">DAPPUDRAFT_242571</name>
</gene>
<dbReference type="AlphaFoldDB" id="E9GGZ6"/>
<name>E9GGZ6_DAPPU</name>
<dbReference type="InParanoid" id="E9GGZ6"/>
<proteinExistence type="predicted"/>
<reference evidence="2 3" key="1">
    <citation type="journal article" date="2011" name="Science">
        <title>The ecoresponsive genome of Daphnia pulex.</title>
        <authorList>
            <person name="Colbourne J.K."/>
            <person name="Pfrender M.E."/>
            <person name="Gilbert D."/>
            <person name="Thomas W.K."/>
            <person name="Tucker A."/>
            <person name="Oakley T.H."/>
            <person name="Tokishita S."/>
            <person name="Aerts A."/>
            <person name="Arnold G.J."/>
            <person name="Basu M.K."/>
            <person name="Bauer D.J."/>
            <person name="Caceres C.E."/>
            <person name="Carmel L."/>
            <person name="Casola C."/>
            <person name="Choi J.H."/>
            <person name="Detter J.C."/>
            <person name="Dong Q."/>
            <person name="Dusheyko S."/>
            <person name="Eads B.D."/>
            <person name="Frohlich T."/>
            <person name="Geiler-Samerotte K.A."/>
            <person name="Gerlach D."/>
            <person name="Hatcher P."/>
            <person name="Jogdeo S."/>
            <person name="Krijgsveld J."/>
            <person name="Kriventseva E.V."/>
            <person name="Kultz D."/>
            <person name="Laforsch C."/>
            <person name="Lindquist E."/>
            <person name="Lopez J."/>
            <person name="Manak J.R."/>
            <person name="Muller J."/>
            <person name="Pangilinan J."/>
            <person name="Patwardhan R.P."/>
            <person name="Pitluck S."/>
            <person name="Pritham E.J."/>
            <person name="Rechtsteiner A."/>
            <person name="Rho M."/>
            <person name="Rogozin I.B."/>
            <person name="Sakarya O."/>
            <person name="Salamov A."/>
            <person name="Schaack S."/>
            <person name="Shapiro H."/>
            <person name="Shiga Y."/>
            <person name="Skalitzky C."/>
            <person name="Smith Z."/>
            <person name="Souvorov A."/>
            <person name="Sung W."/>
            <person name="Tang Z."/>
            <person name="Tsuchiya D."/>
            <person name="Tu H."/>
            <person name="Vos H."/>
            <person name="Wang M."/>
            <person name="Wolf Y.I."/>
            <person name="Yamagata H."/>
            <person name="Yamada T."/>
            <person name="Ye Y."/>
            <person name="Shaw J.R."/>
            <person name="Andrews J."/>
            <person name="Crease T.J."/>
            <person name="Tang H."/>
            <person name="Lucas S.M."/>
            <person name="Robertson H.M."/>
            <person name="Bork P."/>
            <person name="Koonin E.V."/>
            <person name="Zdobnov E.M."/>
            <person name="Grigoriev I.V."/>
            <person name="Lynch M."/>
            <person name="Boore J.L."/>
        </authorList>
    </citation>
    <scope>NUCLEOTIDE SEQUENCE [LARGE SCALE GENOMIC DNA]</scope>
</reference>
<evidence type="ECO:0000313" key="2">
    <source>
        <dbReference type="EMBL" id="EFX81114.1"/>
    </source>
</evidence>
<evidence type="ECO:0000256" key="1">
    <source>
        <dbReference type="SAM" id="MobiDB-lite"/>
    </source>
</evidence>
<dbReference type="Proteomes" id="UP000000305">
    <property type="component" value="Unassembled WGS sequence"/>
</dbReference>
<evidence type="ECO:0000313" key="3">
    <source>
        <dbReference type="Proteomes" id="UP000000305"/>
    </source>
</evidence>
<dbReference type="HOGENOM" id="CLU_2963106_0_0_1"/>
<sequence>MAFLEGITIKEARERFNAISSSATRRGHHCPPTPQENPASHANNSQEIISLQEQVKILQ</sequence>
<keyword evidence="3" id="KW-1185">Reference proteome</keyword>
<dbReference type="KEGG" id="dpx:DAPPUDRAFT_242571"/>
<accession>E9GGZ6</accession>
<protein>
    <submittedName>
        <fullName evidence="2">Uncharacterized protein</fullName>
    </submittedName>
</protein>
<dbReference type="EMBL" id="GL732544">
    <property type="protein sequence ID" value="EFX81114.1"/>
    <property type="molecule type" value="Genomic_DNA"/>
</dbReference>